<dbReference type="Gene3D" id="2.30.230.10">
    <property type="entry name" value="Lipovitellin, beta-sheet shell regions, chain A"/>
    <property type="match status" value="1"/>
</dbReference>
<keyword evidence="7" id="KW-0325">Glycoprotein</keyword>
<reference evidence="12" key="1">
    <citation type="submission" date="2023-07" db="EMBL/GenBank/DDBJ databases">
        <title>Chromosome-level genome assembly of Artemia franciscana.</title>
        <authorList>
            <person name="Jo E."/>
        </authorList>
    </citation>
    <scope>NUCLEOTIDE SEQUENCE</scope>
    <source>
        <tissue evidence="12">Whole body</tissue>
    </source>
</reference>
<dbReference type="SMART" id="SM00216">
    <property type="entry name" value="VWD"/>
    <property type="match status" value="1"/>
</dbReference>
<dbReference type="InterPro" id="IPR015817">
    <property type="entry name" value="Vitellinogen_open_b-sht_sub1"/>
</dbReference>
<evidence type="ECO:0000256" key="1">
    <source>
        <dbReference type="ARBA" id="ARBA00022448"/>
    </source>
</evidence>
<comment type="caution">
    <text evidence="12">The sequence shown here is derived from an EMBL/GenBank/DDBJ whole genome shotgun (WGS) entry which is preliminary data.</text>
</comment>
<dbReference type="Proteomes" id="UP001187531">
    <property type="component" value="Unassembled WGS sequence"/>
</dbReference>
<dbReference type="Pfam" id="PF08742">
    <property type="entry name" value="C8"/>
    <property type="match status" value="1"/>
</dbReference>
<dbReference type="InterPro" id="IPR014853">
    <property type="entry name" value="VWF/SSPO/ZAN-like_Cys-rich_dom"/>
</dbReference>
<dbReference type="SUPFAM" id="SSF48431">
    <property type="entry name" value="Lipovitellin-phosvitin complex, superhelical domain"/>
    <property type="match status" value="1"/>
</dbReference>
<dbReference type="InterPro" id="IPR015816">
    <property type="entry name" value="Vitellinogen_b-sht_N"/>
</dbReference>
<comment type="caution">
    <text evidence="8">Lacks conserved residue(s) required for the propagation of feature annotation.</text>
</comment>
<name>A0AA88I803_ARTSF</name>
<dbReference type="EMBL" id="JAVRJZ010000005">
    <property type="protein sequence ID" value="KAK2723109.1"/>
    <property type="molecule type" value="Genomic_DNA"/>
</dbReference>
<keyword evidence="6" id="KW-1015">Disulfide bond</keyword>
<evidence type="ECO:0000256" key="8">
    <source>
        <dbReference type="PROSITE-ProRule" id="PRU00557"/>
    </source>
</evidence>
<keyword evidence="1" id="KW-0813">Transport</keyword>
<keyword evidence="2 9" id="KW-0732">Signal</keyword>
<evidence type="ECO:0000256" key="3">
    <source>
        <dbReference type="ARBA" id="ARBA00022761"/>
    </source>
</evidence>
<evidence type="ECO:0000259" key="11">
    <source>
        <dbReference type="PROSITE" id="PS51233"/>
    </source>
</evidence>
<keyword evidence="4" id="KW-0445">Lipid transport</keyword>
<dbReference type="Pfam" id="PF01347">
    <property type="entry name" value="Vitellogenin_N"/>
    <property type="match status" value="1"/>
</dbReference>
<evidence type="ECO:0000256" key="4">
    <source>
        <dbReference type="ARBA" id="ARBA00023055"/>
    </source>
</evidence>
<keyword evidence="5" id="KW-0446">Lipid-binding</keyword>
<dbReference type="PROSITE" id="PS51211">
    <property type="entry name" value="VITELLOGENIN"/>
    <property type="match status" value="1"/>
</dbReference>
<dbReference type="PANTHER" id="PTHR23345">
    <property type="entry name" value="VITELLOGENIN-RELATED"/>
    <property type="match status" value="1"/>
</dbReference>
<feature type="domain" description="Vitellogenin" evidence="10">
    <location>
        <begin position="39"/>
        <end position="646"/>
    </location>
</feature>
<dbReference type="Gene3D" id="2.20.50.20">
    <property type="entry name" value="Lipovitellin. Chain A, domain 3"/>
    <property type="match status" value="1"/>
</dbReference>
<gene>
    <name evidence="12" type="ORF">QYM36_003335</name>
</gene>
<dbReference type="PANTHER" id="PTHR23345:SF15">
    <property type="entry name" value="VITELLOGENIN 1-RELATED"/>
    <property type="match status" value="1"/>
</dbReference>
<accession>A0AA88I803</accession>
<feature type="domain" description="VWFD" evidence="11">
    <location>
        <begin position="2826"/>
        <end position="2996"/>
    </location>
</feature>
<dbReference type="Gene3D" id="2.20.80.10">
    <property type="entry name" value="Lipovitellin-phosvitin complex, chain A, domain 4"/>
    <property type="match status" value="1"/>
</dbReference>
<keyword evidence="3" id="KW-0758">Storage protein</keyword>
<evidence type="ECO:0000256" key="7">
    <source>
        <dbReference type="ARBA" id="ARBA00023180"/>
    </source>
</evidence>
<dbReference type="InterPro" id="IPR015819">
    <property type="entry name" value="Lipid_transp_b-sht_shell"/>
</dbReference>
<dbReference type="InterPro" id="IPR011030">
    <property type="entry name" value="Lipovitellin_superhlx_dom"/>
</dbReference>
<dbReference type="InterPro" id="IPR001846">
    <property type="entry name" value="VWF_type-D"/>
</dbReference>
<dbReference type="Pfam" id="PF09172">
    <property type="entry name" value="Vit_open_b-sht"/>
    <property type="match status" value="1"/>
</dbReference>
<dbReference type="GO" id="GO:0045735">
    <property type="term" value="F:nutrient reservoir activity"/>
    <property type="evidence" value="ECO:0007669"/>
    <property type="project" value="UniProtKB-KW"/>
</dbReference>
<dbReference type="InterPro" id="IPR001747">
    <property type="entry name" value="Vitellogenin_N"/>
</dbReference>
<evidence type="ECO:0000256" key="9">
    <source>
        <dbReference type="SAM" id="SignalP"/>
    </source>
</evidence>
<feature type="chain" id="PRO_5041672339" description="Apolipophorins" evidence="9">
    <location>
        <begin position="18"/>
        <end position="3090"/>
    </location>
</feature>
<evidence type="ECO:0000313" key="12">
    <source>
        <dbReference type="EMBL" id="KAK2723109.1"/>
    </source>
</evidence>
<evidence type="ECO:0000256" key="2">
    <source>
        <dbReference type="ARBA" id="ARBA00022729"/>
    </source>
</evidence>
<organism evidence="12 13">
    <name type="scientific">Artemia franciscana</name>
    <name type="common">Brine shrimp</name>
    <name type="synonym">Artemia sanfranciscana</name>
    <dbReference type="NCBI Taxonomy" id="6661"/>
    <lineage>
        <taxon>Eukaryota</taxon>
        <taxon>Metazoa</taxon>
        <taxon>Ecdysozoa</taxon>
        <taxon>Arthropoda</taxon>
        <taxon>Crustacea</taxon>
        <taxon>Branchiopoda</taxon>
        <taxon>Anostraca</taxon>
        <taxon>Artemiidae</taxon>
        <taxon>Artemia</taxon>
    </lineage>
</organism>
<dbReference type="FunFam" id="2.20.50.20:FF:000007">
    <property type="entry name" value="von Willebrand factor type D domaincontaining protein"/>
    <property type="match status" value="1"/>
</dbReference>
<dbReference type="SUPFAM" id="SSF56968">
    <property type="entry name" value="Lipovitellin-phosvitin complex, beta-sheet shell regions"/>
    <property type="match status" value="2"/>
</dbReference>
<dbReference type="InterPro" id="IPR050733">
    <property type="entry name" value="Vitellogenin/Apolipophorin"/>
</dbReference>
<evidence type="ECO:0008006" key="14">
    <source>
        <dbReference type="Google" id="ProtNLM"/>
    </source>
</evidence>
<feature type="signal peptide" evidence="9">
    <location>
        <begin position="1"/>
        <end position="17"/>
    </location>
</feature>
<dbReference type="Pfam" id="PF00094">
    <property type="entry name" value="VWD"/>
    <property type="match status" value="1"/>
</dbReference>
<dbReference type="InterPro" id="IPR015255">
    <property type="entry name" value="Vitellinogen_open_b-sht"/>
</dbReference>
<proteinExistence type="predicted"/>
<keyword evidence="13" id="KW-1185">Reference proteome</keyword>
<dbReference type="SMART" id="SM00638">
    <property type="entry name" value="LPD_N"/>
    <property type="match status" value="1"/>
</dbReference>
<dbReference type="PROSITE" id="PS51233">
    <property type="entry name" value="VWFD"/>
    <property type="match status" value="1"/>
</dbReference>
<dbReference type="SMART" id="SM01169">
    <property type="entry name" value="DUF1943"/>
    <property type="match status" value="1"/>
</dbReference>
<sequence>MERHAACLLFLLPGILAGPLPRSTCASECLLPMNPKFSYEVEKAYVYNFQTTTETAITGTSKDVAIVTLSGVATVNVLNPCDFSLQISKTKVRASNEKVDAGPLEKQPLLFSFRDGTIEKVCPNDEEVTWALNIKKAVLSLLQHTPDSLKFADSTIETDVAGRCPTNYTIIEKGAILKKRDLTLCSGRLGRFSAVPTVSYSASAQTQTVPIFRANSECRMLVNKGVVESSQCIETHLLRPLSSVAGGGAQTKAVASISLQSTKKASSFKAENLNEESLLFDSSLPDLGSADRDLVYGLAKDICKALTSDQGELIPGLFSHLVHAVRRCSVRDLRWAYDKLVAKKSCPQVEKAVSIFLDSLPNAGTPGAVTLMALLINEGKISEARQRTWFVHLHFTKYPAKEALKSLYVIIDKPQPLTQALIGVSGYARKVCESLGSECATDPEIQVFTVKMSKHLGNKCRAKDVIEEKKILATLKALGNIGGAHKDVQNTIRDCIQDPSLPVQTRLAALQAVRSRACETSDLLLSILANSNENVEIRIASYLGAVKCPTYSTMKKIQEVLQNERINQVGSFIQSHLDNLKSSSSPGKEEIRKMARSVSHGRSFPFDFRKFSRNLEFDYFCTENNAGWDADLNIIYSPESYLPRSASMNFTLDLFGQSMNLFEIGGRFEGLEYLIESYFGPEGIYRANEVLPTAQERFGNLNEKFWSRFNSLLRPKRAAPVNKAEIEALGKVMNLDKTFYNPPKGDFFLRLFGAEVATYSYRRGLDAPDADIIFDQIFRVLGNLIDGAKNQQVEIARSVMFLDRISTFPTIAGLPLRLALNGTASLALDFESQIDVKAILRDPKTASLGLTIIPMASTEISASMGVEVNNLRYGVKTILNLHSSRGGGMKASWHQGKSFEFKLDLPKTKMSLVDAKSSLYVFSQNIDDGSEKLQKMNILNSVEYKRGGCVESASSLLGLRYCRQYAMLVPPAPTAVGAIKDITPVFPLSGHFDGSIYIEKTEPSMTGIHVIAKGSNNGGKTSFEIIFDTPGSQTDRKIVFTGIGFNTQSRYGIEGKAQLSGKSYEAKVYTDMAQSSSRLTVSPVIEYTLPNGKKDVLVTGRVVIEEGKKITFEVAPSGSWKKLELGASGSAEFDFSNAVRKVVFKDVKVTTPLGNSGFSAVYSRDHHSVDSGLELIYGQNNRVGFVGKVTDKSVQSVKEYATEVGFKSTRFPFLSFSLNWDFKKTPENLENGLNFVFGQDSEAKKNQIYLKQYRKRRGSFATKDLVIENKIDVRYPGSDFEFKVDQSLNYYPQKLDGRFKIEFGGKNILNADLIANIKRDMRTLYDAKIKVEYPGRRIEIYDNVQQVSEHIYKSVSSLELKPGPKYDLISLLTYDNRRDHLKFEIDADVKPNYASKPYKLKTYLLLKDKYAFVTKNKFEGDGGVKFLLDGRFDPTAVEPELAIETNIFGRAEGKLSGKLGKSDKTFEVGVFIPKYNRKITATSLARTGGEFKRLEAAIAWDALNDKSKQISLEVSARIPPSEIATDLRAGLTVIGSKYNAHLAGTLGRGFYADHTGRFELEFPGAKKVILGLRSSNSKSNDRINLKGALEVTLPNGEEYRFETDNRLTDVDSRKLTFTAQSDIKFFTPAFRDGLFHIDLGRKINTAGSRTTIGRFTFSAPRLGHNIDGNFNLLVSSDSYKLAATGQRGPSFISLDSEGKLTLLGSKANINGLIHVKAPRMDWKEVKLTLISSNEVEKGKFEISEKINIFYAGNTNMAVEAKASNKEALEAMLSLDTPFESYRRQSLSARYKGIPNKHDASIVLQWNPMSSRQPAEIKTDILFEETMDSLLIKAVANTPFKDFDQVEFRIDSRASNNRKTYDVDVRAGLSTAKNLKLTGKFDMQDKAKVIDASLTASNLQPYRFYTTLVQGAEYKFESRVDFNGSYISTSAAGKFTSLDIFDFKGIVDSPALNVNKYEMVFYNRVEKRKQNTVEFSAKKAADVFALLRMTYDRKESRNNLKYKGKLDIDLKKLLNLTGAANFVYEDRKKEEFLLSAELSGDLARVTSGIRKVEYVLKNTIKERSFSRSSCEKRDCLEHVIYFKNLSGKRDENYEFAMTVKRRENRKDATSGLQVRFKNGDYFEKAVEFYFNKEASKLIGFKVYGSESERGVELYTSRRLMAANVVRESKSRVFSSSVKQKVIYSIWLDKKSKPDRKLSVYFSSEPNKLDDMDGYNWKVSIRHPAMKDFDVIGEVHYNGKNRLYHGKVDMDVLSTVHKRWVLEGNIYRDNIKQGANYTYDLTLQSQGKDLSWKVDGYKTVTPAGRLGTTLITLKDGNNENVLLTKYEITDKSFAFKVGRLERQMGLGAQWNNVGSVQDPRYTFEASTAVLGLAPTIYSFEISPYQRFQTQIYNNATPENYILAFAGLQDDQTFDLSLQHNKVGHRNDILLTRVALAAPSLLRTTQHWDMEKAKALVNTIRNRRLAVTEDFQKRTGILSQELKTFGKQWAAFDTLSTVSDKVLADYKGQTADFKKDLEKDESIAEATRIIRQGYTLGAQYTGAVTSTAEDLTIKIEKTLEETKKKIINFVNSLPQLINRTIMDLTEAFEAVVVASRNALGSVLTGSVDLFNTASNKIEESTGIISKLRNAYVTVSGQLGELFQGLQKFVNDKVERIVQYASENVPAGADRQRVTENLKRFIQIISDTQKRREAIYKFLETNIFGPWDAWRADFTKKYPEFLRPIYRLDSRTVSIVRAKLRSFVASSSSNETVSVSSMIRNRLRSMGFEMIRFDPEHGAIEFMVPLPRGVSSLREIDEAFAFFDLSKGSSRFSPLRDIFKKGELIPPFAGYAAIIGSQGYVTFDGKVYDFTSNCQYLLAKDFVDGNFTLSISYDDMNRDGVPQKSLFVSDSNDVLEITKDYKLIANGETLPAPFSLKFLNVKKEGDILEVYRTHSGYNLRCDTKRDVCVINVSGFYFGKIFGLLGSFNHEVADDWSSINKKDSKNVIDFSNNWKLNKQCKEKPVTAIATSLNLQNSQIGRDCQSLFASIRSPFRSCFGAHDPAPYLSLCEKAVARVRSTQDVQRNVLCSIAAGYKEVCKEEGYPFSLPNMCPAF</sequence>
<dbReference type="Gene3D" id="1.25.10.20">
    <property type="entry name" value="Vitellinogen, superhelical"/>
    <property type="match status" value="1"/>
</dbReference>
<protein>
    <recommendedName>
        <fullName evidence="14">Apolipophorins</fullName>
    </recommendedName>
</protein>
<dbReference type="GO" id="GO:0008289">
    <property type="term" value="F:lipid binding"/>
    <property type="evidence" value="ECO:0007669"/>
    <property type="project" value="UniProtKB-KW"/>
</dbReference>
<evidence type="ECO:0000256" key="6">
    <source>
        <dbReference type="ARBA" id="ARBA00023157"/>
    </source>
</evidence>
<dbReference type="GO" id="GO:0005319">
    <property type="term" value="F:lipid transporter activity"/>
    <property type="evidence" value="ECO:0007669"/>
    <property type="project" value="InterPro"/>
</dbReference>
<evidence type="ECO:0000313" key="13">
    <source>
        <dbReference type="Proteomes" id="UP001187531"/>
    </source>
</evidence>
<evidence type="ECO:0000256" key="5">
    <source>
        <dbReference type="ARBA" id="ARBA00023121"/>
    </source>
</evidence>
<evidence type="ECO:0000259" key="10">
    <source>
        <dbReference type="PROSITE" id="PS51211"/>
    </source>
</evidence>